<keyword evidence="5" id="KW-1185">Reference proteome</keyword>
<dbReference type="AlphaFoldDB" id="F4L0J2"/>
<proteinExistence type="predicted"/>
<organism evidence="4 5">
    <name type="scientific">Haliscomenobacter hydrossis (strain ATCC 27775 / DSM 1100 / LMG 10767 / O)</name>
    <dbReference type="NCBI Taxonomy" id="760192"/>
    <lineage>
        <taxon>Bacteria</taxon>
        <taxon>Pseudomonadati</taxon>
        <taxon>Bacteroidota</taxon>
        <taxon>Saprospiria</taxon>
        <taxon>Saprospirales</taxon>
        <taxon>Haliscomenobacteraceae</taxon>
        <taxon>Haliscomenobacter</taxon>
    </lineage>
</organism>
<dbReference type="Pfam" id="PF00583">
    <property type="entry name" value="Acetyltransf_1"/>
    <property type="match status" value="1"/>
</dbReference>
<dbReference type="Proteomes" id="UP000008461">
    <property type="component" value="Chromosome"/>
</dbReference>
<evidence type="ECO:0000256" key="2">
    <source>
        <dbReference type="ARBA" id="ARBA00023315"/>
    </source>
</evidence>
<dbReference type="Gene3D" id="3.40.630.30">
    <property type="match status" value="1"/>
</dbReference>
<reference key="2">
    <citation type="submission" date="2011-04" db="EMBL/GenBank/DDBJ databases">
        <title>Complete sequence of chromosome of Haliscomenobacter hydrossis DSM 1100.</title>
        <authorList>
            <consortium name="US DOE Joint Genome Institute (JGI-PGF)"/>
            <person name="Lucas S."/>
            <person name="Han J."/>
            <person name="Lapidus A."/>
            <person name="Bruce D."/>
            <person name="Goodwin L."/>
            <person name="Pitluck S."/>
            <person name="Peters L."/>
            <person name="Kyrpides N."/>
            <person name="Mavromatis K."/>
            <person name="Ivanova N."/>
            <person name="Ovchinnikova G."/>
            <person name="Pagani I."/>
            <person name="Daligault H."/>
            <person name="Detter J.C."/>
            <person name="Han C."/>
            <person name="Land M."/>
            <person name="Hauser L."/>
            <person name="Markowitz V."/>
            <person name="Cheng J.-F."/>
            <person name="Hugenholtz P."/>
            <person name="Woyke T."/>
            <person name="Wu D."/>
            <person name="Verbarg S."/>
            <person name="Frueling A."/>
            <person name="Brambilla E."/>
            <person name="Klenk H.-P."/>
            <person name="Eisen J.A."/>
        </authorList>
    </citation>
    <scope>NUCLEOTIDE SEQUENCE</scope>
    <source>
        <strain>DSM 1100</strain>
    </source>
</reference>
<dbReference type="InterPro" id="IPR000182">
    <property type="entry name" value="GNAT_dom"/>
</dbReference>
<dbReference type="eggNOG" id="COG0456">
    <property type="taxonomic scope" value="Bacteria"/>
</dbReference>
<sequence>MTRQTIPSDFHYIYSLYMHRSINPYLLYEYMDEAAFQPIFDDLQSKNLLYIFEHEGQKAGMFKLVPFAHRTSHIAFIGGVAIHPDFSGKGLGKQMFREIIERGRSMGMLRLELSTATENVRALRLYESVGFEKEGVLRKYTWLKSENRFLDEVMMSYLYA</sequence>
<dbReference type="GO" id="GO:0016747">
    <property type="term" value="F:acyltransferase activity, transferring groups other than amino-acyl groups"/>
    <property type="evidence" value="ECO:0007669"/>
    <property type="project" value="InterPro"/>
</dbReference>
<name>F4L0J2_HALH1</name>
<accession>F4L0J2</accession>
<gene>
    <name evidence="4" type="ordered locus">Halhy_0595</name>
</gene>
<feature type="domain" description="N-acetyltransferase" evidence="3">
    <location>
        <begin position="1"/>
        <end position="160"/>
    </location>
</feature>
<reference evidence="4 5" key="1">
    <citation type="journal article" date="2011" name="Stand. Genomic Sci.">
        <title>Complete genome sequence of Haliscomenobacter hydrossis type strain (O).</title>
        <authorList>
            <consortium name="US DOE Joint Genome Institute (JGI-PGF)"/>
            <person name="Daligault H."/>
            <person name="Lapidus A."/>
            <person name="Zeytun A."/>
            <person name="Nolan M."/>
            <person name="Lucas S."/>
            <person name="Del Rio T.G."/>
            <person name="Tice H."/>
            <person name="Cheng J.F."/>
            <person name="Tapia R."/>
            <person name="Han C."/>
            <person name="Goodwin L."/>
            <person name="Pitluck S."/>
            <person name="Liolios K."/>
            <person name="Pagani I."/>
            <person name="Ivanova N."/>
            <person name="Huntemann M."/>
            <person name="Mavromatis K."/>
            <person name="Mikhailova N."/>
            <person name="Pati A."/>
            <person name="Chen A."/>
            <person name="Palaniappan K."/>
            <person name="Land M."/>
            <person name="Hauser L."/>
            <person name="Brambilla E.M."/>
            <person name="Rohde M."/>
            <person name="Verbarg S."/>
            <person name="Goker M."/>
            <person name="Bristow J."/>
            <person name="Eisen J.A."/>
            <person name="Markowitz V."/>
            <person name="Hugenholtz P."/>
            <person name="Kyrpides N.C."/>
            <person name="Klenk H.P."/>
            <person name="Woyke T."/>
        </authorList>
    </citation>
    <scope>NUCLEOTIDE SEQUENCE [LARGE SCALE GENOMIC DNA]</scope>
    <source>
        <strain evidence="5">ATCC 27775 / DSM 1100 / LMG 10767 / O</strain>
    </source>
</reference>
<dbReference type="HOGENOM" id="CLU_013985_19_2_10"/>
<dbReference type="InterPro" id="IPR016181">
    <property type="entry name" value="Acyl_CoA_acyltransferase"/>
</dbReference>
<dbReference type="PROSITE" id="PS51186">
    <property type="entry name" value="GNAT"/>
    <property type="match status" value="1"/>
</dbReference>
<protein>
    <submittedName>
        <fullName evidence="4">GCN5-related N-acetyltransferase</fullName>
    </submittedName>
</protein>
<dbReference type="STRING" id="760192.Halhy_0595"/>
<evidence type="ECO:0000313" key="5">
    <source>
        <dbReference type="Proteomes" id="UP000008461"/>
    </source>
</evidence>
<dbReference type="SUPFAM" id="SSF55729">
    <property type="entry name" value="Acyl-CoA N-acyltransferases (Nat)"/>
    <property type="match status" value="1"/>
</dbReference>
<evidence type="ECO:0000256" key="1">
    <source>
        <dbReference type="ARBA" id="ARBA00022679"/>
    </source>
</evidence>
<keyword evidence="2" id="KW-0012">Acyltransferase</keyword>
<evidence type="ECO:0000259" key="3">
    <source>
        <dbReference type="PROSITE" id="PS51186"/>
    </source>
</evidence>
<evidence type="ECO:0000313" key="4">
    <source>
        <dbReference type="EMBL" id="AEE48504.1"/>
    </source>
</evidence>
<dbReference type="PANTHER" id="PTHR43420">
    <property type="entry name" value="ACETYLTRANSFERASE"/>
    <property type="match status" value="1"/>
</dbReference>
<dbReference type="KEGG" id="hhy:Halhy_0595"/>
<dbReference type="CDD" id="cd04301">
    <property type="entry name" value="NAT_SF"/>
    <property type="match status" value="1"/>
</dbReference>
<dbReference type="EMBL" id="CP002691">
    <property type="protein sequence ID" value="AEE48504.1"/>
    <property type="molecule type" value="Genomic_DNA"/>
</dbReference>
<dbReference type="InterPro" id="IPR050680">
    <property type="entry name" value="YpeA/RimI_acetyltransf"/>
</dbReference>
<keyword evidence="1" id="KW-0808">Transferase</keyword>